<feature type="region of interest" description="Disordered" evidence="2">
    <location>
        <begin position="2157"/>
        <end position="2178"/>
    </location>
</feature>
<reference evidence="3 4" key="1">
    <citation type="submission" date="2018-09" db="EMBL/GenBank/DDBJ databases">
        <title>Genomic investigation of the strawberry pathogen Phytophthora fragariae indicates pathogenicity is determined by transcriptional variation in three key races.</title>
        <authorList>
            <person name="Adams T.M."/>
            <person name="Armitage A.D."/>
            <person name="Sobczyk M.K."/>
            <person name="Bates H.J."/>
            <person name="Dunwell J.M."/>
            <person name="Nellist C.F."/>
            <person name="Harrison R.J."/>
        </authorList>
    </citation>
    <scope>NUCLEOTIDE SEQUENCE [LARGE SCALE GENOMIC DNA]</scope>
    <source>
        <strain evidence="3 4">SCRP245</strain>
    </source>
</reference>
<dbReference type="SUPFAM" id="SSF49265">
    <property type="entry name" value="Fibronectin type III"/>
    <property type="match status" value="1"/>
</dbReference>
<dbReference type="EMBL" id="QXFW01000073">
    <property type="protein sequence ID" value="KAE9026628.1"/>
    <property type="molecule type" value="Genomic_DNA"/>
</dbReference>
<dbReference type="Pfam" id="PF14858">
    <property type="entry name" value="CFAP54_N"/>
    <property type="match status" value="1"/>
</dbReference>
<feature type="coiled-coil region" evidence="1">
    <location>
        <begin position="831"/>
        <end position="858"/>
    </location>
</feature>
<evidence type="ECO:0000256" key="2">
    <source>
        <dbReference type="SAM" id="MobiDB-lite"/>
    </source>
</evidence>
<dbReference type="InterPro" id="IPR036116">
    <property type="entry name" value="FN3_sf"/>
</dbReference>
<proteinExistence type="predicted"/>
<feature type="compositionally biased region" description="Polar residues" evidence="2">
    <location>
        <begin position="2169"/>
        <end position="2178"/>
    </location>
</feature>
<comment type="caution">
    <text evidence="3">The sequence shown here is derived from an EMBL/GenBank/DDBJ whole genome shotgun (WGS) entry which is preliminary data.</text>
</comment>
<dbReference type="Proteomes" id="UP000460718">
    <property type="component" value="Unassembled WGS sequence"/>
</dbReference>
<evidence type="ECO:0000313" key="4">
    <source>
        <dbReference type="Proteomes" id="UP000460718"/>
    </source>
</evidence>
<dbReference type="PANTHER" id="PTHR33487">
    <property type="entry name" value="CILIA- AND FLAGELLA-ASSOCIATED PROTEIN 54"/>
    <property type="match status" value="1"/>
</dbReference>
<feature type="region of interest" description="Disordered" evidence="2">
    <location>
        <begin position="1456"/>
        <end position="1485"/>
    </location>
</feature>
<evidence type="ECO:0000313" key="3">
    <source>
        <dbReference type="EMBL" id="KAE9026628.1"/>
    </source>
</evidence>
<name>A0A6A3M8H3_9STRA</name>
<keyword evidence="1" id="KW-0175">Coiled coil</keyword>
<feature type="compositionally biased region" description="Polar residues" evidence="2">
    <location>
        <begin position="1260"/>
        <end position="1271"/>
    </location>
</feature>
<accession>A0A6A3M8H3</accession>
<dbReference type="InterPro" id="IPR027912">
    <property type="entry name" value="CFAP54"/>
</dbReference>
<dbReference type="PANTHER" id="PTHR33487:SF1">
    <property type="entry name" value="CILIA- AND FLAGELLA-ASSOCIATED PROTEIN 54"/>
    <property type="match status" value="1"/>
</dbReference>
<evidence type="ECO:0000256" key="1">
    <source>
        <dbReference type="SAM" id="Coils"/>
    </source>
</evidence>
<feature type="region of interest" description="Disordered" evidence="2">
    <location>
        <begin position="1362"/>
        <end position="1402"/>
    </location>
</feature>
<organism evidence="3 4">
    <name type="scientific">Phytophthora fragariae</name>
    <dbReference type="NCBI Taxonomy" id="53985"/>
    <lineage>
        <taxon>Eukaryota</taxon>
        <taxon>Sar</taxon>
        <taxon>Stramenopiles</taxon>
        <taxon>Oomycota</taxon>
        <taxon>Peronosporomycetes</taxon>
        <taxon>Peronosporales</taxon>
        <taxon>Peronosporaceae</taxon>
        <taxon>Phytophthora</taxon>
    </lineage>
</organism>
<protein>
    <submittedName>
        <fullName evidence="3">Uncharacterized protein</fullName>
    </submittedName>
</protein>
<feature type="region of interest" description="Disordered" evidence="2">
    <location>
        <begin position="1227"/>
        <end position="1280"/>
    </location>
</feature>
<feature type="compositionally biased region" description="Polar residues" evidence="2">
    <location>
        <begin position="1378"/>
        <end position="1392"/>
    </location>
</feature>
<dbReference type="GO" id="GO:0060271">
    <property type="term" value="P:cilium assembly"/>
    <property type="evidence" value="ECO:0007669"/>
    <property type="project" value="TreeGrafter"/>
</dbReference>
<gene>
    <name evidence="3" type="ORF">PF011_g2450</name>
</gene>
<sequence length="2870" mass="317594">MAKKVGTRIRIESEDVSKASAPEHGATDTHVVVEQFTREFSAVLQLTREKQVKELTSESFGGSPEDVSNARQEVAFYGDIAQKLTPLVDRLMQATDDQINTTKKTELLLAFGDKFYHAQEFRAASVFFYEKVLVLDEMKAKTPDEVAVSGSQGALKRILASTSSPMVKRSRLEGQTYVRTLFGVAMCCFHVQKRSDGFVKHPGRLEKMIEALTFLRLGMEITVAMERQYSGQFAWLTLNGSVLIYSIAKPLQALGFSREVVAYLKWSLLAMESAVALSTTKYIMWRLQLGSAICDCYEDLALKETMRSDQHLKSAVASAAYVQQVVQRLRKEEELDMPLPVEVQHVLTQAETTSAMLATRVKAAAGHQPLTRSTIEAAFPVVRDQMRAAIDAMENLSREIKQKNGGQGTFVLTPSTQNTPTNEAMSELFAFVMEIVAPMLKPLVEGEELASQSAPDIIFPISFHLSVIRHCFQLGKSDDQMILLVKSAHIRLKSTSLERDGTIISCLLELFEALHEIQQSWLSWESLSEDERLELDVNPRQQLPVSGGAIPASTFLVRLSKAMQDCVFHGDGTISRTNQDLMTSVALQMWREFAVPMLKELDATEPSQMSRPLVRLTCELLLTIHFTFTAVKFEDLLLHGRVCLRLATLLSIRGKARRGSQVVRQCLERINSRRNELVNFASHFHSVVDRESDSRATTPISKLSFSCSIGDPSGSNSLSEGANPRDRVGVRGTGSQFGGMHQDLCCVQVDLTLLSYRLELQAASMVDVLPQTNSKPSFGTPGVPLQANSVISAAEMKLVEECDQNGYARVLLNIQRLVHPQKSLKERCTIADESIQLLQQVEQQEEKLCRQLASASERKLETTESVVPLAPIVISRSSSAITVQIVEYRPSLPSLRKRSVEYYMVFAKATGVGTAVSLNSNHLTGTAAPVYPPHLDVTISDLLPNESYVFAVAAFDSKHEVINSIGETSEPVVALNPLSLPMCYGYLAKACYDTQLAGRANKAAHYLYNTVVSHVCAGRPSWMANPFYRQALKRDIVAQFPMPTLNLCIQALLILCHDEPGDLERDGKLITTSDLDAQSLTMMQTKALEDSRKISMAIEIACATDNLEAIRVLCFKGYRLLLPLLHLKGSCDGLTFAALVTFYQALHVIPSEKWDEDTRYICARVGFELFRIAQEAHSDISRVTIPLIVQNHTQPEQVHSGDVMHNEEHESLREVVALFKLAISSQGSPEVSTPAPPAASAATPRGAKGAAAVATKDKSQSNTPQATPRSASETEKEAGGMQSLTELLQAAGNDLVKVFATLEQHSSSDRRTIEFASKVCGAVLGSGANGLSQMDKFLSSLKVAGGISNQFRATLESLGGGELLPEPKDVAAPDEANPLSSRTYQENKISETPETEGTAPSALAGADDDYLYRWCGELFFIQSVLLFRKITKLCDTVEKVDTANGPDTEDCTYDFLHPGNNNEDETSSNALEADTPQETISTEDHELSVVQTDPNDVPEGNQIDRLFGELLEKTAGCCKLFRLASCWQGLQAAAQQLWNAVWLAWIAPSRIGTSPARLGHLSTCVDALLDMMDTAMYGSLDPNAASTTVMTPASASAEQSMALSTVVYAATSALSIDQTWFAQLMAYALKAFCSFKNWKNIVQKGSRYHTLCGSSIEGTRFSEQNFPILIYAQQQIVNHQETLLKAAEEELTAYVTAFQEQEANKKKKKSRLVVEEVLSPEEITFRANKQTMEQHIQELITNRDLELEKLVNLSEIFDDLSSAINKSLQALNTCHELVEKYRRFDKRTTDGINAHRHQEEQLALRRQVIASYNRCVILSRQKRQKRIVCQALQEVGDFHLTCGDVKSATKSWLESLDNAFSTLNVGVSWREVLSPPADQFLESGGSNTNKDAIAGDELWVGMQCCSVLSKLVMLSSGNKLHKAIDYALMAAAIFTRFYSCSLPHPRKCFLFGSYRILGQFWPGRKLLTDPDRVFPFTLCIMLVLVPEVLLQYEHQYATAVMPIITGYEYVAELCLEDANHVANARRFRVEALVQCGRFQEAFAVAMKLLRGGSTPRSSTGVPELDTIIFHDSKPILDESNRAALNWLISLNAEQTQADLKKYYHEALVGHILVTILHLAVALARHENRYDRDAAIVRSAAKKLAQMMLLIIKPSDVPVPPAQTDEEANGDTSTEHAPSSVSWEKLQIHRIRADIHLQLSYLAFYEGEWSTSRSSAMDAISEYNAIPTGPEHQLRLELDHKLKYSLVLGRGTFVARCRAQTVACSLAQTHYRAAFEAAQTAIQEAATTGEEHFRQHLESLRLQAEVFLGEREKTERELCTLREEALASHTSVSLTYVHTLQALSSLLRSKALLSSQPAALDAVNERLSEAEHVLDALLEHDGWIGVCANQQQAAKRLNIYQPGILEFVQVHADFVQVLLECPLNPGNENIQTRQKRALQSVENGIRAIDHTTQRMSTTKAQLLLLKGVILSKKLYGTMTRTQIDSATALPVQDEKRLEQRFQECVEAFTGSIKSSIEGGYDRQLVRLALIELVDLFGQKLISGSEDAHVQAAFHYLNLALEVQKHESVLFDTLELQSGTITSIEKLPPSVSASINAQSEAKEDVSAPPPTNSKAPDVAAIVNYFVRLLRMQHILPVSTAALQDTCALLHSFLVQHHSTYSRMACLTDLPPVPSSDPEIRAGMICALWGQGLAPALASEVGEIAHNDKITFYFTLGTTKVSIAEDSPAAGNTDAIARMEKFASSPLLSKRGNVDRHEVQHLKAALSKLRTQMEDEDSLLIDRNVFPKNLHLILREIQRLLRGAERDGSPDNVNDSLAAEDASNQSLQDAFGNLTSVDCTLDMVRRLEDLFSINKGANVVDNELCYFLRDFLD</sequence>
<feature type="compositionally biased region" description="Low complexity" evidence="2">
    <location>
        <begin position="1238"/>
        <end position="1254"/>
    </location>
</feature>